<reference evidence="2 3" key="1">
    <citation type="journal article" date="2012" name="Int. J. Syst. Evol. Microbiol.">
        <title>Vibrio caribbeanicus sp. nov., isolated from the marine sponge Scleritoderma cyanea.</title>
        <authorList>
            <person name="Hoffmann M."/>
            <person name="Monday S.R."/>
            <person name="Allard M.W."/>
            <person name="Strain E.A."/>
            <person name="Whittaker P."/>
            <person name="Naum M."/>
            <person name="McCarthy P.J."/>
            <person name="Lopez J.V."/>
            <person name="Fischer M."/>
            <person name="Brown E.W."/>
        </authorList>
    </citation>
    <scope>NUCLEOTIDE SEQUENCE [LARGE SCALE GENOMIC DNA]</scope>
    <source>
        <strain evidence="2 3">LMG 20546</strain>
    </source>
</reference>
<keyword evidence="3" id="KW-1185">Reference proteome</keyword>
<gene>
    <name evidence="2" type="ORF">VIBR0546_09429</name>
</gene>
<comment type="caution">
    <text evidence="2">The sequence shown here is derived from an EMBL/GenBank/DDBJ whole genome shotgun (WGS) entry which is preliminary data.</text>
</comment>
<evidence type="ECO:0000256" key="1">
    <source>
        <dbReference type="SAM" id="Coils"/>
    </source>
</evidence>
<accession>E8M0H7</accession>
<proteinExistence type="predicted"/>
<organism evidence="2 3">
    <name type="scientific">Vibrio brasiliensis LMG 20546</name>
    <dbReference type="NCBI Taxonomy" id="945543"/>
    <lineage>
        <taxon>Bacteria</taxon>
        <taxon>Pseudomonadati</taxon>
        <taxon>Pseudomonadota</taxon>
        <taxon>Gammaproteobacteria</taxon>
        <taxon>Vibrionales</taxon>
        <taxon>Vibrionaceae</taxon>
        <taxon>Vibrio</taxon>
        <taxon>Vibrio oreintalis group</taxon>
    </lineage>
</organism>
<protein>
    <submittedName>
        <fullName evidence="2">Putative small subunit terminase</fullName>
    </submittedName>
</protein>
<evidence type="ECO:0000313" key="2">
    <source>
        <dbReference type="EMBL" id="EGA63502.1"/>
    </source>
</evidence>
<dbReference type="RefSeq" id="WP_006881586.1">
    <property type="nucleotide sequence ID" value="NZ_AEVS01000116.1"/>
</dbReference>
<name>E8M0H7_9VIBR</name>
<dbReference type="AlphaFoldDB" id="E8M0H7"/>
<keyword evidence="1" id="KW-0175">Coiled coil</keyword>
<evidence type="ECO:0000313" key="3">
    <source>
        <dbReference type="Proteomes" id="UP000004371"/>
    </source>
</evidence>
<feature type="coiled-coil region" evidence="1">
    <location>
        <begin position="138"/>
        <end position="165"/>
    </location>
</feature>
<dbReference type="EMBL" id="AEVS01000116">
    <property type="protein sequence ID" value="EGA63502.1"/>
    <property type="molecule type" value="Genomic_DNA"/>
</dbReference>
<sequence>MDWKSLEKRYIGDFQKTNISLRDWCHANNLKYNTARRHIKIQTIKQFHSHSSNSTKCASDTFSAVRTKHDGYSKYIAPQYADAANQVSSLEDELAYTRALLAHQADRLKWFNEQESSLEGFDGKLQLVKSTLPLYELIDRTTARIASLEMSIAKLQQIKQSIEKDEIQKELILATLEQRKQHQQASQVTYNIDW</sequence>
<dbReference type="OrthoDB" id="8227562at2"/>
<dbReference type="Proteomes" id="UP000004371">
    <property type="component" value="Unassembled WGS sequence"/>
</dbReference>